<keyword evidence="1" id="KW-0732">Signal</keyword>
<name>A0AAW9QMX8_9BURK</name>
<protein>
    <submittedName>
        <fullName evidence="2">Uncharacterized protein</fullName>
    </submittedName>
</protein>
<evidence type="ECO:0000313" key="2">
    <source>
        <dbReference type="EMBL" id="MEF7616774.1"/>
    </source>
</evidence>
<feature type="signal peptide" evidence="1">
    <location>
        <begin position="1"/>
        <end position="19"/>
    </location>
</feature>
<sequence length="336" mass="34232">MKKHLWLAALASLGLAACGGGGGGGDDDGAPAGAASAGSDVSSTNYTALAAPVARTLLSVNNGSAIGLVTTLGDDGTARAAAATAPGFPAVASPAPWAVFALRHVAGRPAGRAQAQAVYSYGEACPLGGSISATIDDVDDNDDLNRGDTVTAGFDNCVVEPGLPAVQGTLSMQVNSVRFNRDDEITALDVNAMLTNFGAVGYDRLTGASRIRFEDSGNGIRLRLGYDGLRAVNALQTVVYDFEVDTLVSAGTGVFTISGTIGLDGQTYVIESTQDFRASDGNPPHTGVLRLADAAGDALKLVPRSSSLLDFEFHPAGATAPAHTTPNQAWSAFKLF</sequence>
<proteinExistence type="predicted"/>
<feature type="chain" id="PRO_5043970518" evidence="1">
    <location>
        <begin position="20"/>
        <end position="336"/>
    </location>
</feature>
<gene>
    <name evidence="2" type="ORF">V4F39_22865</name>
</gene>
<evidence type="ECO:0000313" key="3">
    <source>
        <dbReference type="Proteomes" id="UP001336250"/>
    </source>
</evidence>
<evidence type="ECO:0000256" key="1">
    <source>
        <dbReference type="SAM" id="SignalP"/>
    </source>
</evidence>
<accession>A0AAW9QMX8</accession>
<comment type="caution">
    <text evidence="2">The sequence shown here is derived from an EMBL/GenBank/DDBJ whole genome shotgun (WGS) entry which is preliminary data.</text>
</comment>
<dbReference type="RefSeq" id="WP_332292368.1">
    <property type="nucleotide sequence ID" value="NZ_JAZIBG010000049.1"/>
</dbReference>
<reference evidence="2 3" key="1">
    <citation type="submission" date="2024-02" db="EMBL/GenBank/DDBJ databases">
        <title>Genome sequence of Aquincola sp. MAHUQ-54.</title>
        <authorList>
            <person name="Huq M.A."/>
        </authorList>
    </citation>
    <scope>NUCLEOTIDE SEQUENCE [LARGE SCALE GENOMIC DNA]</scope>
    <source>
        <strain evidence="2 3">MAHUQ-54</strain>
    </source>
</reference>
<dbReference type="AlphaFoldDB" id="A0AAW9QMX8"/>
<dbReference type="PROSITE" id="PS51257">
    <property type="entry name" value="PROKAR_LIPOPROTEIN"/>
    <property type="match status" value="1"/>
</dbReference>
<dbReference type="Proteomes" id="UP001336250">
    <property type="component" value="Unassembled WGS sequence"/>
</dbReference>
<dbReference type="EMBL" id="JAZIBG010000049">
    <property type="protein sequence ID" value="MEF7616774.1"/>
    <property type="molecule type" value="Genomic_DNA"/>
</dbReference>
<organism evidence="2 3">
    <name type="scientific">Aquincola agrisoli</name>
    <dbReference type="NCBI Taxonomy" id="3119538"/>
    <lineage>
        <taxon>Bacteria</taxon>
        <taxon>Pseudomonadati</taxon>
        <taxon>Pseudomonadota</taxon>
        <taxon>Betaproteobacteria</taxon>
        <taxon>Burkholderiales</taxon>
        <taxon>Sphaerotilaceae</taxon>
        <taxon>Aquincola</taxon>
    </lineage>
</organism>
<keyword evidence="3" id="KW-1185">Reference proteome</keyword>